<evidence type="ECO:0000313" key="1">
    <source>
        <dbReference type="EMBL" id="WAC10377.1"/>
    </source>
</evidence>
<accession>A0A9E8N9H3</accession>
<protein>
    <submittedName>
        <fullName evidence="1">Uncharacterized protein</fullName>
    </submittedName>
</protein>
<keyword evidence="2" id="KW-1185">Reference proteome</keyword>
<reference evidence="1" key="1">
    <citation type="submission" date="2022-11" db="EMBL/GenBank/DDBJ databases">
        <title>Dyadobacter pollutisoli sp. nov., isolated from plastic dumped soil.</title>
        <authorList>
            <person name="Kim J.M."/>
            <person name="Kim K.R."/>
            <person name="Lee J.K."/>
            <person name="Hao L."/>
            <person name="Jeon C.O."/>
        </authorList>
    </citation>
    <scope>NUCLEOTIDE SEQUENCE</scope>
    <source>
        <strain evidence="1">U1</strain>
    </source>
</reference>
<dbReference type="RefSeq" id="WP_244824956.1">
    <property type="nucleotide sequence ID" value="NZ_CP112998.1"/>
</dbReference>
<dbReference type="Proteomes" id="UP001164653">
    <property type="component" value="Chromosome"/>
</dbReference>
<proteinExistence type="predicted"/>
<gene>
    <name evidence="1" type="ORF">ON006_21790</name>
</gene>
<dbReference type="EMBL" id="CP112998">
    <property type="protein sequence ID" value="WAC10377.1"/>
    <property type="molecule type" value="Genomic_DNA"/>
</dbReference>
<evidence type="ECO:0000313" key="2">
    <source>
        <dbReference type="Proteomes" id="UP001164653"/>
    </source>
</evidence>
<name>A0A9E8N9H3_9BACT</name>
<sequence>MAWTVILEDENKNDIELLEQEFSMVNLNNSEKETFKLLKYLDPYGDTIFNNLQMSDLISDLIYLKGIEQNNELINLIIELAKKCQSDNHCYIAFYGD</sequence>
<dbReference type="KEGG" id="dpf:ON006_21790"/>
<organism evidence="1 2">
    <name type="scientific">Dyadobacter pollutisoli</name>
    <dbReference type="NCBI Taxonomy" id="2910158"/>
    <lineage>
        <taxon>Bacteria</taxon>
        <taxon>Pseudomonadati</taxon>
        <taxon>Bacteroidota</taxon>
        <taxon>Cytophagia</taxon>
        <taxon>Cytophagales</taxon>
        <taxon>Spirosomataceae</taxon>
        <taxon>Dyadobacter</taxon>
    </lineage>
</organism>
<dbReference type="AlphaFoldDB" id="A0A9E8N9H3"/>